<dbReference type="InterPro" id="IPR023210">
    <property type="entry name" value="NADP_OxRdtase_dom"/>
</dbReference>
<feature type="non-terminal residue" evidence="2">
    <location>
        <position position="134"/>
    </location>
</feature>
<dbReference type="InterPro" id="IPR036812">
    <property type="entry name" value="NAD(P)_OxRdtase_dom_sf"/>
</dbReference>
<dbReference type="EMBL" id="CACRXK020007432">
    <property type="protein sequence ID" value="CAB4012226.1"/>
    <property type="molecule type" value="Genomic_DNA"/>
</dbReference>
<dbReference type="Proteomes" id="UP001152795">
    <property type="component" value="Unassembled WGS sequence"/>
</dbReference>
<dbReference type="OrthoDB" id="416253at2759"/>
<dbReference type="Pfam" id="PF00248">
    <property type="entry name" value="Aldo_ket_red"/>
    <property type="match status" value="1"/>
</dbReference>
<dbReference type="AlphaFoldDB" id="A0A7D9IL96"/>
<keyword evidence="3" id="KW-1185">Reference proteome</keyword>
<sequence>MLEHNESTKHYVVHCEVVLHGGHDLTIIDTITRTWKSKPGEVGKAVKAAIRAGYKHIDCAHCYGNEAEIGQALTEVLKEVGMKREDIFISSKLWYEIHIHNPYAFAKGMFFPTKPEQRKDILGYDKKRMSETWK</sequence>
<protein>
    <recommendedName>
        <fullName evidence="1">NADP-dependent oxidoreductase domain-containing protein</fullName>
    </recommendedName>
</protein>
<gene>
    <name evidence="2" type="ORF">PACLA_8A066391</name>
</gene>
<feature type="domain" description="NADP-dependent oxidoreductase" evidence="1">
    <location>
        <begin position="35"/>
        <end position="95"/>
    </location>
</feature>
<evidence type="ECO:0000313" key="3">
    <source>
        <dbReference type="Proteomes" id="UP001152795"/>
    </source>
</evidence>
<reference evidence="2" key="1">
    <citation type="submission" date="2020-04" db="EMBL/GenBank/DDBJ databases">
        <authorList>
            <person name="Alioto T."/>
            <person name="Alioto T."/>
            <person name="Gomez Garrido J."/>
        </authorList>
    </citation>
    <scope>NUCLEOTIDE SEQUENCE</scope>
    <source>
        <strain evidence="2">A484AB</strain>
    </source>
</reference>
<name>A0A7D9IL96_PARCT</name>
<comment type="caution">
    <text evidence="2">The sequence shown here is derived from an EMBL/GenBank/DDBJ whole genome shotgun (WGS) entry which is preliminary data.</text>
</comment>
<organism evidence="2 3">
    <name type="scientific">Paramuricea clavata</name>
    <name type="common">Red gorgonian</name>
    <name type="synonym">Violescent sea-whip</name>
    <dbReference type="NCBI Taxonomy" id="317549"/>
    <lineage>
        <taxon>Eukaryota</taxon>
        <taxon>Metazoa</taxon>
        <taxon>Cnidaria</taxon>
        <taxon>Anthozoa</taxon>
        <taxon>Octocorallia</taxon>
        <taxon>Malacalcyonacea</taxon>
        <taxon>Plexauridae</taxon>
        <taxon>Paramuricea</taxon>
    </lineage>
</organism>
<dbReference type="GO" id="GO:0016491">
    <property type="term" value="F:oxidoreductase activity"/>
    <property type="evidence" value="ECO:0007669"/>
    <property type="project" value="InterPro"/>
</dbReference>
<accession>A0A7D9IL96</accession>
<evidence type="ECO:0000313" key="2">
    <source>
        <dbReference type="EMBL" id="CAB4012226.1"/>
    </source>
</evidence>
<dbReference type="PANTHER" id="PTHR11732">
    <property type="entry name" value="ALDO/KETO REDUCTASE"/>
    <property type="match status" value="1"/>
</dbReference>
<proteinExistence type="predicted"/>
<dbReference type="Gene3D" id="3.20.20.100">
    <property type="entry name" value="NADP-dependent oxidoreductase domain"/>
    <property type="match status" value="1"/>
</dbReference>
<dbReference type="InterPro" id="IPR020471">
    <property type="entry name" value="AKR"/>
</dbReference>
<dbReference type="SUPFAM" id="SSF51430">
    <property type="entry name" value="NAD(P)-linked oxidoreductase"/>
    <property type="match status" value="1"/>
</dbReference>
<evidence type="ECO:0000259" key="1">
    <source>
        <dbReference type="Pfam" id="PF00248"/>
    </source>
</evidence>